<feature type="domain" description="Rhamnogalacturonase A/B/Epimerase-like pectate lyase" evidence="1">
    <location>
        <begin position="5"/>
        <end position="59"/>
    </location>
</feature>
<name>X1SLW5_9ZZZZ</name>
<gene>
    <name evidence="2" type="ORF">S12H4_36781</name>
</gene>
<feature type="non-terminal residue" evidence="2">
    <location>
        <position position="114"/>
    </location>
</feature>
<dbReference type="InterPro" id="IPR012334">
    <property type="entry name" value="Pectin_lyas_fold"/>
</dbReference>
<sequence>MQQVYNIVDFGAQRDSGIPATSAIKEAITAASLAGGGTVYIPAGRYLSGAIILKSNIELNLSPGAILSFSTDPADYPVVESRWEGVRQHVYASCIYGSDLVNISITGSGTLEGN</sequence>
<protein>
    <recommendedName>
        <fullName evidence="1">Rhamnogalacturonase A/B/Epimerase-like pectate lyase domain-containing protein</fullName>
    </recommendedName>
</protein>
<evidence type="ECO:0000259" key="1">
    <source>
        <dbReference type="Pfam" id="PF12708"/>
    </source>
</evidence>
<reference evidence="2" key="1">
    <citation type="journal article" date="2014" name="Front. Microbiol.">
        <title>High frequency of phylogenetically diverse reductive dehalogenase-homologous genes in deep subseafloor sedimentary metagenomes.</title>
        <authorList>
            <person name="Kawai M."/>
            <person name="Futagami T."/>
            <person name="Toyoda A."/>
            <person name="Takaki Y."/>
            <person name="Nishi S."/>
            <person name="Hori S."/>
            <person name="Arai W."/>
            <person name="Tsubouchi T."/>
            <person name="Morono Y."/>
            <person name="Uchiyama I."/>
            <person name="Ito T."/>
            <person name="Fujiyama A."/>
            <person name="Inagaki F."/>
            <person name="Takami H."/>
        </authorList>
    </citation>
    <scope>NUCLEOTIDE SEQUENCE</scope>
    <source>
        <strain evidence="2">Expedition CK06-06</strain>
    </source>
</reference>
<dbReference type="Pfam" id="PF12708">
    <property type="entry name" value="Pect-lyase_RHGA_epim"/>
    <property type="match status" value="1"/>
</dbReference>
<accession>X1SLW5</accession>
<evidence type="ECO:0000313" key="2">
    <source>
        <dbReference type="EMBL" id="GAI93938.1"/>
    </source>
</evidence>
<dbReference type="InterPro" id="IPR051801">
    <property type="entry name" value="GH28_Enzymes"/>
</dbReference>
<dbReference type="EMBL" id="BARW01021956">
    <property type="protein sequence ID" value="GAI93938.1"/>
    <property type="molecule type" value="Genomic_DNA"/>
</dbReference>
<dbReference type="PANTHER" id="PTHR31339:SF9">
    <property type="entry name" value="PLASMIN AND FIBRONECTIN-BINDING PROTEIN A"/>
    <property type="match status" value="1"/>
</dbReference>
<dbReference type="SUPFAM" id="SSF51126">
    <property type="entry name" value="Pectin lyase-like"/>
    <property type="match status" value="1"/>
</dbReference>
<comment type="caution">
    <text evidence="2">The sequence shown here is derived from an EMBL/GenBank/DDBJ whole genome shotgun (WGS) entry which is preliminary data.</text>
</comment>
<dbReference type="AlphaFoldDB" id="X1SLW5"/>
<organism evidence="2">
    <name type="scientific">marine sediment metagenome</name>
    <dbReference type="NCBI Taxonomy" id="412755"/>
    <lineage>
        <taxon>unclassified sequences</taxon>
        <taxon>metagenomes</taxon>
        <taxon>ecological metagenomes</taxon>
    </lineage>
</organism>
<proteinExistence type="predicted"/>
<dbReference type="PANTHER" id="PTHR31339">
    <property type="entry name" value="PECTIN LYASE-RELATED"/>
    <property type="match status" value="1"/>
</dbReference>
<dbReference type="Gene3D" id="2.160.20.10">
    <property type="entry name" value="Single-stranded right-handed beta-helix, Pectin lyase-like"/>
    <property type="match status" value="1"/>
</dbReference>
<dbReference type="InterPro" id="IPR011050">
    <property type="entry name" value="Pectin_lyase_fold/virulence"/>
</dbReference>
<dbReference type="InterPro" id="IPR024535">
    <property type="entry name" value="RHGA/B-epi-like_pectate_lyase"/>
</dbReference>